<dbReference type="Proteomes" id="UP000075920">
    <property type="component" value="Unassembled WGS sequence"/>
</dbReference>
<dbReference type="VEuPathDB" id="VectorBase:AMIN014589"/>
<protein>
    <submittedName>
        <fullName evidence="1">Uncharacterized protein</fullName>
    </submittedName>
</protein>
<dbReference type="AlphaFoldDB" id="A0A182WPJ1"/>
<accession>A0A182WPJ1</accession>
<dbReference type="EnsemblMetazoa" id="AMIN014589-RA">
    <property type="protein sequence ID" value="AMIN014589-PA"/>
    <property type="gene ID" value="AMIN014589"/>
</dbReference>
<sequence length="27" mass="3156">MLDCTNTSLIRFRRGLDITPLQPTQHQ</sequence>
<evidence type="ECO:0000313" key="2">
    <source>
        <dbReference type="Proteomes" id="UP000075920"/>
    </source>
</evidence>
<evidence type="ECO:0000313" key="1">
    <source>
        <dbReference type="EnsemblMetazoa" id="AMIN014589-PA"/>
    </source>
</evidence>
<proteinExistence type="predicted"/>
<name>A0A182WPJ1_9DIPT</name>
<reference evidence="1" key="2">
    <citation type="submission" date="2020-05" db="UniProtKB">
        <authorList>
            <consortium name="EnsemblMetazoa"/>
        </authorList>
    </citation>
    <scope>IDENTIFICATION</scope>
    <source>
        <strain evidence="1">MINIMUS1</strain>
    </source>
</reference>
<organism evidence="1 2">
    <name type="scientific">Anopheles minimus</name>
    <dbReference type="NCBI Taxonomy" id="112268"/>
    <lineage>
        <taxon>Eukaryota</taxon>
        <taxon>Metazoa</taxon>
        <taxon>Ecdysozoa</taxon>
        <taxon>Arthropoda</taxon>
        <taxon>Hexapoda</taxon>
        <taxon>Insecta</taxon>
        <taxon>Pterygota</taxon>
        <taxon>Neoptera</taxon>
        <taxon>Endopterygota</taxon>
        <taxon>Diptera</taxon>
        <taxon>Nematocera</taxon>
        <taxon>Culicoidea</taxon>
        <taxon>Culicidae</taxon>
        <taxon>Anophelinae</taxon>
        <taxon>Anopheles</taxon>
    </lineage>
</organism>
<reference evidence="2" key="1">
    <citation type="submission" date="2013-03" db="EMBL/GenBank/DDBJ databases">
        <title>The Genome Sequence of Anopheles minimus MINIMUS1.</title>
        <authorList>
            <consortium name="The Broad Institute Genomics Platform"/>
            <person name="Neafsey D.E."/>
            <person name="Walton C."/>
            <person name="Walker B."/>
            <person name="Young S.K."/>
            <person name="Zeng Q."/>
            <person name="Gargeya S."/>
            <person name="Fitzgerald M."/>
            <person name="Haas B."/>
            <person name="Abouelleil A."/>
            <person name="Allen A.W."/>
            <person name="Alvarado L."/>
            <person name="Arachchi H.M."/>
            <person name="Berlin A.M."/>
            <person name="Chapman S.B."/>
            <person name="Gainer-Dewar J."/>
            <person name="Goldberg J."/>
            <person name="Griggs A."/>
            <person name="Gujja S."/>
            <person name="Hansen M."/>
            <person name="Howarth C."/>
            <person name="Imamovic A."/>
            <person name="Ireland A."/>
            <person name="Larimer J."/>
            <person name="McCowan C."/>
            <person name="Murphy C."/>
            <person name="Pearson M."/>
            <person name="Poon T.W."/>
            <person name="Priest M."/>
            <person name="Roberts A."/>
            <person name="Saif S."/>
            <person name="Shea T."/>
            <person name="Sisk P."/>
            <person name="Sykes S."/>
            <person name="Wortman J."/>
            <person name="Nusbaum C."/>
            <person name="Birren B."/>
        </authorList>
    </citation>
    <scope>NUCLEOTIDE SEQUENCE [LARGE SCALE GENOMIC DNA]</scope>
    <source>
        <strain evidence="2">MINIMUS1</strain>
    </source>
</reference>
<keyword evidence="2" id="KW-1185">Reference proteome</keyword>